<dbReference type="EMBL" id="PDJZ01000007">
    <property type="protein sequence ID" value="RXJ83936.1"/>
    <property type="molecule type" value="Genomic_DNA"/>
</dbReference>
<dbReference type="EC" id="2.7.7.65" evidence="1"/>
<dbReference type="NCBIfam" id="TIGR00229">
    <property type="entry name" value="sensory_box"/>
    <property type="match status" value="1"/>
</dbReference>
<comment type="caution">
    <text evidence="4">The sequence shown here is derived from an EMBL/GenBank/DDBJ whole genome shotgun (WGS) entry which is preliminary data.</text>
</comment>
<dbReference type="InterPro" id="IPR050469">
    <property type="entry name" value="Diguanylate_Cyclase"/>
</dbReference>
<feature type="domain" description="GGDEF" evidence="3">
    <location>
        <begin position="191"/>
        <end position="329"/>
    </location>
</feature>
<dbReference type="FunFam" id="3.30.70.270:FF:000001">
    <property type="entry name" value="Diguanylate cyclase domain protein"/>
    <property type="match status" value="1"/>
</dbReference>
<dbReference type="InterPro" id="IPR043128">
    <property type="entry name" value="Rev_trsase/Diguanyl_cyclase"/>
</dbReference>
<dbReference type="CDD" id="cd00130">
    <property type="entry name" value="PAS"/>
    <property type="match status" value="1"/>
</dbReference>
<dbReference type="InterPro" id="IPR035965">
    <property type="entry name" value="PAS-like_dom_sf"/>
</dbReference>
<dbReference type="OrthoDB" id="9790367at2"/>
<dbReference type="InterPro" id="IPR029787">
    <property type="entry name" value="Nucleotide_cyclase"/>
</dbReference>
<dbReference type="Proteomes" id="UP000290870">
    <property type="component" value="Unassembled WGS sequence"/>
</dbReference>
<evidence type="ECO:0000313" key="4">
    <source>
        <dbReference type="EMBL" id="RXJ83936.1"/>
    </source>
</evidence>
<dbReference type="Pfam" id="PF08448">
    <property type="entry name" value="PAS_4"/>
    <property type="match status" value="1"/>
</dbReference>
<evidence type="ECO:0000259" key="3">
    <source>
        <dbReference type="PROSITE" id="PS50887"/>
    </source>
</evidence>
<accession>A0A4Q0ZK39</accession>
<dbReference type="PANTHER" id="PTHR45138:SF9">
    <property type="entry name" value="DIGUANYLATE CYCLASE DGCM-RELATED"/>
    <property type="match status" value="1"/>
</dbReference>
<sequence>MNKIATYEELSLKIAFLQKEAKFNDVFLKKLFDVIPNPMFYKDKNGVYQHCNDAFSKIILGIPKEQIIGKTLYDLPHVIPKENADVYYEKDRELFLTSKEQFYEGKVRCADSKDRYFHFYKSSFVMEDEIVGLVGIMLDVSDYKKALEELDEKNRLLSELSITDSLTGLYNRRYFQDILEKKLNALSRHKQKFSFAIIDIDFFKDYNDSFGHHEGDIALQKVAKILKESFNRINDYVFRIGGEEFAILFEVKEQKDAFLLVENLRIKVENLKIKASKKSNYEYLTISIGLANLLSIKEEINSSIIYHEVDKLLYKSKNNEKNQITVKDIIF</sequence>
<dbReference type="GO" id="GO:0005886">
    <property type="term" value="C:plasma membrane"/>
    <property type="evidence" value="ECO:0007669"/>
    <property type="project" value="TreeGrafter"/>
</dbReference>
<dbReference type="PROSITE" id="PS50887">
    <property type="entry name" value="GGDEF"/>
    <property type="match status" value="1"/>
</dbReference>
<name>A0A4Q0ZK39_9BACT</name>
<reference evidence="4 5" key="1">
    <citation type="submission" date="2017-10" db="EMBL/GenBank/DDBJ databases">
        <title>Genomics of the genus Arcobacter.</title>
        <authorList>
            <person name="Perez-Cataluna A."/>
            <person name="Figueras M.J."/>
        </authorList>
    </citation>
    <scope>NUCLEOTIDE SEQUENCE [LARGE SCALE GENOMIC DNA]</scope>
    <source>
        <strain evidence="4 5">F26</strain>
    </source>
</reference>
<dbReference type="GO" id="GO:1902201">
    <property type="term" value="P:negative regulation of bacterial-type flagellum-dependent cell motility"/>
    <property type="evidence" value="ECO:0007669"/>
    <property type="project" value="TreeGrafter"/>
</dbReference>
<dbReference type="PANTHER" id="PTHR45138">
    <property type="entry name" value="REGULATORY COMPONENTS OF SENSORY TRANSDUCTION SYSTEM"/>
    <property type="match status" value="1"/>
</dbReference>
<dbReference type="InterPro" id="IPR013656">
    <property type="entry name" value="PAS_4"/>
</dbReference>
<dbReference type="SUPFAM" id="SSF55073">
    <property type="entry name" value="Nucleotide cyclase"/>
    <property type="match status" value="1"/>
</dbReference>
<dbReference type="GO" id="GO:0052621">
    <property type="term" value="F:diguanylate cyclase activity"/>
    <property type="evidence" value="ECO:0007669"/>
    <property type="project" value="UniProtKB-EC"/>
</dbReference>
<evidence type="ECO:0000256" key="2">
    <source>
        <dbReference type="ARBA" id="ARBA00034247"/>
    </source>
</evidence>
<dbReference type="InterPro" id="IPR000160">
    <property type="entry name" value="GGDEF_dom"/>
</dbReference>
<gene>
    <name evidence="4" type="ORF">CRU90_07630</name>
</gene>
<dbReference type="InterPro" id="IPR000014">
    <property type="entry name" value="PAS"/>
</dbReference>
<dbReference type="Gene3D" id="3.30.450.20">
    <property type="entry name" value="PAS domain"/>
    <property type="match status" value="1"/>
</dbReference>
<dbReference type="SUPFAM" id="SSF55785">
    <property type="entry name" value="PYP-like sensor domain (PAS domain)"/>
    <property type="match status" value="1"/>
</dbReference>
<evidence type="ECO:0000313" key="5">
    <source>
        <dbReference type="Proteomes" id="UP000290870"/>
    </source>
</evidence>
<dbReference type="Gene3D" id="3.30.70.270">
    <property type="match status" value="1"/>
</dbReference>
<organism evidence="4 5">
    <name type="scientific">Arcobacter cloacae</name>
    <dbReference type="NCBI Taxonomy" id="1054034"/>
    <lineage>
        <taxon>Bacteria</taxon>
        <taxon>Pseudomonadati</taxon>
        <taxon>Campylobacterota</taxon>
        <taxon>Epsilonproteobacteria</taxon>
        <taxon>Campylobacterales</taxon>
        <taxon>Arcobacteraceae</taxon>
        <taxon>Arcobacter</taxon>
    </lineage>
</organism>
<dbReference type="AlphaFoldDB" id="A0A4Q0ZK39"/>
<dbReference type="SMART" id="SM00267">
    <property type="entry name" value="GGDEF"/>
    <property type="match status" value="1"/>
</dbReference>
<dbReference type="RefSeq" id="WP_128986692.1">
    <property type="nucleotide sequence ID" value="NZ_PDJZ01000007.1"/>
</dbReference>
<dbReference type="GO" id="GO:0043709">
    <property type="term" value="P:cell adhesion involved in single-species biofilm formation"/>
    <property type="evidence" value="ECO:0007669"/>
    <property type="project" value="TreeGrafter"/>
</dbReference>
<proteinExistence type="predicted"/>
<dbReference type="CDD" id="cd01949">
    <property type="entry name" value="GGDEF"/>
    <property type="match status" value="1"/>
</dbReference>
<evidence type="ECO:0000256" key="1">
    <source>
        <dbReference type="ARBA" id="ARBA00012528"/>
    </source>
</evidence>
<protein>
    <recommendedName>
        <fullName evidence="1">diguanylate cyclase</fullName>
        <ecNumber evidence="1">2.7.7.65</ecNumber>
    </recommendedName>
</protein>
<comment type="catalytic activity">
    <reaction evidence="2">
        <text>2 GTP = 3',3'-c-di-GMP + 2 diphosphate</text>
        <dbReference type="Rhea" id="RHEA:24898"/>
        <dbReference type="ChEBI" id="CHEBI:33019"/>
        <dbReference type="ChEBI" id="CHEBI:37565"/>
        <dbReference type="ChEBI" id="CHEBI:58805"/>
        <dbReference type="EC" id="2.7.7.65"/>
    </reaction>
</comment>
<dbReference type="NCBIfam" id="TIGR00254">
    <property type="entry name" value="GGDEF"/>
    <property type="match status" value="1"/>
</dbReference>
<dbReference type="Pfam" id="PF00990">
    <property type="entry name" value="GGDEF"/>
    <property type="match status" value="1"/>
</dbReference>